<reference evidence="1 2" key="1">
    <citation type="submission" date="2019-09" db="EMBL/GenBank/DDBJ databases">
        <authorList>
            <person name="Vacheron J."/>
            <person name="Dubost A."/>
            <person name="Prigent-Combaret C."/>
            <person name="Muller D."/>
        </authorList>
    </citation>
    <scope>NUCLEOTIDE SEQUENCE [LARGE SCALE GENOMIC DNA]</scope>
    <source>
        <strain evidence="1 2">JV497</strain>
    </source>
</reference>
<dbReference type="AlphaFoldDB" id="A0AB34C9I5"/>
<evidence type="ECO:0000313" key="2">
    <source>
        <dbReference type="Proteomes" id="UP000323924"/>
    </source>
</evidence>
<dbReference type="RefSeq" id="WP_150051338.1">
    <property type="nucleotide sequence ID" value="NZ_VWPC01000012.1"/>
</dbReference>
<gene>
    <name evidence="1" type="ORF">F2A38_15055</name>
</gene>
<protein>
    <submittedName>
        <fullName evidence="1">Pyocin immunity protein</fullName>
    </submittedName>
</protein>
<name>A0AB34C9I5_9PSED</name>
<accession>A0AB34C9I5</accession>
<sequence length="159" mass="18099">MNAALIDDLVKSLGRTYPEMIASGMYLPGGSPKGIFEDSDTIAMSPEVGIELEFWASTQRFEALYISLLKRFPEQSTYKGKLPYHLEIKMNQQWVRSHHGEPLESGAPYRIPVLGMTGGWDTYRFAGFPKHIHVRFKYTVDMEVEGIVFRLNEKSHTGI</sequence>
<dbReference type="InterPro" id="IPR045657">
    <property type="entry name" value="DUF6392"/>
</dbReference>
<evidence type="ECO:0000313" key="1">
    <source>
        <dbReference type="EMBL" id="KAA5841855.1"/>
    </source>
</evidence>
<comment type="caution">
    <text evidence="1">The sequence shown here is derived from an EMBL/GenBank/DDBJ whole genome shotgun (WGS) entry which is preliminary data.</text>
</comment>
<dbReference type="Proteomes" id="UP000323924">
    <property type="component" value="Unassembled WGS sequence"/>
</dbReference>
<proteinExistence type="predicted"/>
<dbReference type="EMBL" id="VWPC01000012">
    <property type="protein sequence ID" value="KAA5841855.1"/>
    <property type="molecule type" value="Genomic_DNA"/>
</dbReference>
<organism evidence="1 2">
    <name type="scientific">Pseudomonas chlororaphis</name>
    <dbReference type="NCBI Taxonomy" id="587753"/>
    <lineage>
        <taxon>Bacteria</taxon>
        <taxon>Pseudomonadati</taxon>
        <taxon>Pseudomonadota</taxon>
        <taxon>Gammaproteobacteria</taxon>
        <taxon>Pseudomonadales</taxon>
        <taxon>Pseudomonadaceae</taxon>
        <taxon>Pseudomonas</taxon>
    </lineage>
</organism>
<dbReference type="Pfam" id="PF19929">
    <property type="entry name" value="DUF6392"/>
    <property type="match status" value="1"/>
</dbReference>